<keyword evidence="2" id="KW-1185">Reference proteome</keyword>
<sequence>MEGAPSKHMEICHDKEENENHNNVILSTPWGSVFAWREQMLVVGSEFALSKRHLKALPYKSSTIDYDKLTICFGKDVVTGQYARSATTAPSHQSTESGAANFSPLQADSDVGFTDRLGGLTTAIRDIANTTRLPKRKHSSLILTELRGIHELSGLDVELAHEWLIVHADMATVFITADKKGDWIMRQMPMIRQERM</sequence>
<gene>
    <name evidence="1" type="ORF">MRB53_024313</name>
</gene>
<protein>
    <submittedName>
        <fullName evidence="1">Uncharacterized protein</fullName>
    </submittedName>
</protein>
<proteinExistence type="predicted"/>
<dbReference type="EMBL" id="CM056815">
    <property type="protein sequence ID" value="KAJ8630990.1"/>
    <property type="molecule type" value="Genomic_DNA"/>
</dbReference>
<comment type="caution">
    <text evidence="1">The sequence shown here is derived from an EMBL/GenBank/DDBJ whole genome shotgun (WGS) entry which is preliminary data.</text>
</comment>
<accession>A0ACC2LC17</accession>
<evidence type="ECO:0000313" key="2">
    <source>
        <dbReference type="Proteomes" id="UP001234297"/>
    </source>
</evidence>
<dbReference type="Proteomes" id="UP001234297">
    <property type="component" value="Chromosome 7"/>
</dbReference>
<reference evidence="1 2" key="1">
    <citation type="journal article" date="2022" name="Hortic Res">
        <title>A haplotype resolved chromosomal level avocado genome allows analysis of novel avocado genes.</title>
        <authorList>
            <person name="Nath O."/>
            <person name="Fletcher S.J."/>
            <person name="Hayward A."/>
            <person name="Shaw L.M."/>
            <person name="Masouleh A.K."/>
            <person name="Furtado A."/>
            <person name="Henry R.J."/>
            <person name="Mitter N."/>
        </authorList>
    </citation>
    <scope>NUCLEOTIDE SEQUENCE [LARGE SCALE GENOMIC DNA]</scope>
    <source>
        <strain evidence="2">cv. Hass</strain>
    </source>
</reference>
<organism evidence="1 2">
    <name type="scientific">Persea americana</name>
    <name type="common">Avocado</name>
    <dbReference type="NCBI Taxonomy" id="3435"/>
    <lineage>
        <taxon>Eukaryota</taxon>
        <taxon>Viridiplantae</taxon>
        <taxon>Streptophyta</taxon>
        <taxon>Embryophyta</taxon>
        <taxon>Tracheophyta</taxon>
        <taxon>Spermatophyta</taxon>
        <taxon>Magnoliopsida</taxon>
        <taxon>Magnoliidae</taxon>
        <taxon>Laurales</taxon>
        <taxon>Lauraceae</taxon>
        <taxon>Persea</taxon>
    </lineage>
</organism>
<name>A0ACC2LC17_PERAE</name>
<evidence type="ECO:0000313" key="1">
    <source>
        <dbReference type="EMBL" id="KAJ8630990.1"/>
    </source>
</evidence>